<dbReference type="PANTHER" id="PTHR37831">
    <property type="entry name" value="D-RIBOSE PYRANASE"/>
    <property type="match status" value="1"/>
</dbReference>
<dbReference type="InterPro" id="IPR023750">
    <property type="entry name" value="RbsD-like_sf"/>
</dbReference>
<keyword evidence="5 6" id="KW-0119">Carbohydrate metabolism</keyword>
<organism evidence="7 8">
    <name type="scientific">Seminibacterium arietis</name>
    <dbReference type="NCBI Taxonomy" id="1173502"/>
    <lineage>
        <taxon>Bacteria</taxon>
        <taxon>Pseudomonadati</taxon>
        <taxon>Pseudomonadota</taxon>
        <taxon>Gammaproteobacteria</taxon>
        <taxon>Pasteurellales</taxon>
        <taxon>Pasteurellaceae</taxon>
        <taxon>Seminibacterium</taxon>
    </lineage>
</organism>
<comment type="catalytic activity">
    <reaction evidence="1 6">
        <text>beta-D-ribopyranose = beta-D-ribofuranose</text>
        <dbReference type="Rhea" id="RHEA:25432"/>
        <dbReference type="ChEBI" id="CHEBI:27476"/>
        <dbReference type="ChEBI" id="CHEBI:47002"/>
        <dbReference type="EC" id="5.4.99.62"/>
    </reaction>
</comment>
<dbReference type="RefSeq" id="WP_380819962.1">
    <property type="nucleotide sequence ID" value="NZ_JBHTJN010000009.1"/>
</dbReference>
<dbReference type="HAMAP" id="MF_01661">
    <property type="entry name" value="D_rib_pyranase"/>
    <property type="match status" value="1"/>
</dbReference>
<gene>
    <name evidence="6 7" type="primary">rbsD</name>
    <name evidence="7" type="ORF">ACFQ02_04705</name>
</gene>
<protein>
    <recommendedName>
        <fullName evidence="2 6">D-ribose pyranase</fullName>
        <ecNumber evidence="2 6">5.4.99.62</ecNumber>
    </recommendedName>
</protein>
<evidence type="ECO:0000256" key="3">
    <source>
        <dbReference type="ARBA" id="ARBA00022490"/>
    </source>
</evidence>
<sequence length="139" mass="15483">MKKTIILNPSLSHTIASLGHTDCLTISDAGLPIPMQCPRIDLALTKNIPTFLQTIDAVVSEMFVERAVIAEEIKQKNPQILTALLQRIKQLEKKQNNNIAVEFVNHKDFKLLTHSSKAVVRTGEFSPYANVILYSGVPF</sequence>
<comment type="subcellular location">
    <subcellularLocation>
        <location evidence="6">Cytoplasm</location>
    </subcellularLocation>
</comment>
<comment type="pathway">
    <text evidence="6">Carbohydrate metabolism; D-ribose degradation; D-ribose 5-phosphate from beta-D-ribopyranose: step 1/2.</text>
</comment>
<dbReference type="PANTHER" id="PTHR37831:SF1">
    <property type="entry name" value="D-RIBOSE PYRANASE"/>
    <property type="match status" value="1"/>
</dbReference>
<dbReference type="InterPro" id="IPR007721">
    <property type="entry name" value="RbsD_FucU"/>
</dbReference>
<feature type="binding site" evidence="6">
    <location>
        <position position="106"/>
    </location>
    <ligand>
        <name>substrate</name>
    </ligand>
</feature>
<feature type="binding site" evidence="6">
    <location>
        <position position="28"/>
    </location>
    <ligand>
        <name>substrate</name>
    </ligand>
</feature>
<reference evidence="8" key="1">
    <citation type="journal article" date="2019" name="Int. J. Syst. Evol. Microbiol.">
        <title>The Global Catalogue of Microorganisms (GCM) 10K type strain sequencing project: providing services to taxonomists for standard genome sequencing and annotation.</title>
        <authorList>
            <consortium name="The Broad Institute Genomics Platform"/>
            <consortium name="The Broad Institute Genome Sequencing Center for Infectious Disease"/>
            <person name="Wu L."/>
            <person name="Ma J."/>
        </authorList>
    </citation>
    <scope>NUCLEOTIDE SEQUENCE [LARGE SCALE GENOMIC DNA]</scope>
    <source>
        <strain evidence="8">CCUG 61707</strain>
    </source>
</reference>
<proteinExistence type="inferred from homology"/>
<feature type="active site" description="Proton donor" evidence="6">
    <location>
        <position position="20"/>
    </location>
</feature>
<dbReference type="NCBIfam" id="NF008761">
    <property type="entry name" value="PRK11797.1"/>
    <property type="match status" value="1"/>
</dbReference>
<keyword evidence="3 6" id="KW-0963">Cytoplasm</keyword>
<evidence type="ECO:0000256" key="4">
    <source>
        <dbReference type="ARBA" id="ARBA00023235"/>
    </source>
</evidence>
<dbReference type="Pfam" id="PF05025">
    <property type="entry name" value="RbsD_FucU"/>
    <property type="match status" value="1"/>
</dbReference>
<comment type="subunit">
    <text evidence="6">Homodecamer.</text>
</comment>
<evidence type="ECO:0000256" key="1">
    <source>
        <dbReference type="ARBA" id="ARBA00000223"/>
    </source>
</evidence>
<feature type="binding site" evidence="6">
    <location>
        <begin position="128"/>
        <end position="130"/>
    </location>
    <ligand>
        <name>substrate</name>
    </ligand>
</feature>
<dbReference type="SUPFAM" id="SSF102546">
    <property type="entry name" value="RbsD-like"/>
    <property type="match status" value="1"/>
</dbReference>
<comment type="similarity">
    <text evidence="6">Belongs to the RbsD / FucU family. RbsD subfamily.</text>
</comment>
<evidence type="ECO:0000313" key="8">
    <source>
        <dbReference type="Proteomes" id="UP001596996"/>
    </source>
</evidence>
<comment type="caution">
    <text evidence="7">The sequence shown here is derived from an EMBL/GenBank/DDBJ whole genome shotgun (WGS) entry which is preliminary data.</text>
</comment>
<comment type="function">
    <text evidence="6">Catalyzes the interconversion of beta-pyran and beta-furan forms of D-ribose.</text>
</comment>
<dbReference type="InterPro" id="IPR023064">
    <property type="entry name" value="D-ribose_pyranase"/>
</dbReference>
<evidence type="ECO:0000256" key="6">
    <source>
        <dbReference type="HAMAP-Rule" id="MF_01661"/>
    </source>
</evidence>
<evidence type="ECO:0000313" key="7">
    <source>
        <dbReference type="EMBL" id="MFD0966154.1"/>
    </source>
</evidence>
<dbReference type="EMBL" id="JBHTJN010000009">
    <property type="protein sequence ID" value="MFD0966154.1"/>
    <property type="molecule type" value="Genomic_DNA"/>
</dbReference>
<keyword evidence="8" id="KW-1185">Reference proteome</keyword>
<evidence type="ECO:0000256" key="5">
    <source>
        <dbReference type="ARBA" id="ARBA00023277"/>
    </source>
</evidence>
<name>A0ABW3I9N6_9PAST</name>
<evidence type="ECO:0000256" key="2">
    <source>
        <dbReference type="ARBA" id="ARBA00012862"/>
    </source>
</evidence>
<keyword evidence="4 6" id="KW-0413">Isomerase</keyword>
<dbReference type="Gene3D" id="3.40.1650.10">
    <property type="entry name" value="RbsD-like domain"/>
    <property type="match status" value="1"/>
</dbReference>
<dbReference type="EC" id="5.4.99.62" evidence="2 6"/>
<dbReference type="Proteomes" id="UP001596996">
    <property type="component" value="Unassembled WGS sequence"/>
</dbReference>
<dbReference type="GO" id="GO:0062193">
    <property type="term" value="F:D-ribose pyranase activity"/>
    <property type="evidence" value="ECO:0007669"/>
    <property type="project" value="UniProtKB-EC"/>
</dbReference>
<accession>A0ABW3I9N6</accession>